<dbReference type="Pfam" id="PF00571">
    <property type="entry name" value="CBS"/>
    <property type="match status" value="2"/>
</dbReference>
<feature type="domain" description="CBS" evidence="10">
    <location>
        <begin position="315"/>
        <end position="369"/>
    </location>
</feature>
<organism evidence="11 12">
    <name type="scientific">Cohnella pontilimi</name>
    <dbReference type="NCBI Taxonomy" id="2564100"/>
    <lineage>
        <taxon>Bacteria</taxon>
        <taxon>Bacillati</taxon>
        <taxon>Bacillota</taxon>
        <taxon>Bacilli</taxon>
        <taxon>Bacillales</taxon>
        <taxon>Paenibacillaceae</taxon>
        <taxon>Cohnella</taxon>
    </lineage>
</organism>
<dbReference type="AlphaFoldDB" id="A0A4V5LS55"/>
<dbReference type="OrthoDB" id="9802264at2"/>
<comment type="caution">
    <text evidence="11">The sequence shown here is derived from an EMBL/GenBank/DDBJ whole genome shotgun (WGS) entry which is preliminary data.</text>
</comment>
<dbReference type="Gene3D" id="3.10.580.10">
    <property type="entry name" value="CBS-domain"/>
    <property type="match status" value="1"/>
</dbReference>
<dbReference type="PANTHER" id="PTHR43869:SF1">
    <property type="entry name" value="GLYCINE BETAINE_PROLINE BETAINE TRANSPORT SYSTEM ATP-BINDING PROTEIN PROV"/>
    <property type="match status" value="1"/>
</dbReference>
<keyword evidence="8" id="KW-0472">Membrane</keyword>
<reference evidence="11 12" key="1">
    <citation type="submission" date="2019-04" db="EMBL/GenBank/DDBJ databases">
        <title>Cohnella sp. nov., isolated from soil.</title>
        <authorList>
            <person name="Kim W."/>
        </authorList>
    </citation>
    <scope>NUCLEOTIDE SEQUENCE [LARGE SCALE GENOMIC DNA]</scope>
    <source>
        <strain evidence="11 12">CAU 1483</strain>
    </source>
</reference>
<dbReference type="SUPFAM" id="SSF52540">
    <property type="entry name" value="P-loop containing nucleoside triphosphate hydrolases"/>
    <property type="match status" value="1"/>
</dbReference>
<proteinExistence type="inferred from homology"/>
<gene>
    <name evidence="11" type="ORF">E5161_11385</name>
</gene>
<keyword evidence="12" id="KW-1185">Reference proteome</keyword>
<dbReference type="InterPro" id="IPR000644">
    <property type="entry name" value="CBS_dom"/>
</dbReference>
<evidence type="ECO:0000256" key="6">
    <source>
        <dbReference type="ARBA" id="ARBA00023122"/>
    </source>
</evidence>
<dbReference type="PROSITE" id="PS00211">
    <property type="entry name" value="ABC_TRANSPORTER_1"/>
    <property type="match status" value="1"/>
</dbReference>
<sequence>MIQFINVTKRYNERTMVLKGINLEIKDGELVTLIGPSGCGKSTTMKMINRLIEPTSGQILIDGQDISRLNPVELRRNIGYVIQHIGLFPHMKIKDNVSIVPRLKGMPKEHYEKRVDELLDMVGLNPDHYRDRYPFELSGGQQQRVGVIRAMAAEPSIILMDEPFSALDPISREQLQDELIRLQEEVKKTIVFVSHDMDEALKIADRIVLMKAGEIIQADTPDRIIRRPKNDFVRTFIGENRLQESENISVEDVMLTNPVTVYLWRGLAHGAQLMRRHRVTTLLVTDRNRMFKGIVTKELLEQFYRQEELSLEEIMKTDVPVIPVGTAVGEAVDVMKQHGLNSIPVIHPNGQLAGLVTNSSLIDALLKQI</sequence>
<evidence type="ECO:0000256" key="3">
    <source>
        <dbReference type="ARBA" id="ARBA00022741"/>
    </source>
</evidence>
<dbReference type="GO" id="GO:0005524">
    <property type="term" value="F:ATP binding"/>
    <property type="evidence" value="ECO:0007669"/>
    <property type="project" value="UniProtKB-UniRule"/>
</dbReference>
<dbReference type="GO" id="GO:0016887">
    <property type="term" value="F:ATP hydrolysis activity"/>
    <property type="evidence" value="ECO:0007669"/>
    <property type="project" value="UniProtKB-UniRule"/>
</dbReference>
<evidence type="ECO:0000256" key="8">
    <source>
        <dbReference type="RuleBase" id="RU369116"/>
    </source>
</evidence>
<comment type="subcellular location">
    <subcellularLocation>
        <location evidence="8">Cell inner membrane</location>
        <topology evidence="8">Peripheral membrane protein</topology>
    </subcellularLocation>
</comment>
<evidence type="ECO:0000256" key="2">
    <source>
        <dbReference type="ARBA" id="ARBA00022448"/>
    </source>
</evidence>
<comment type="subunit">
    <text evidence="8">The complex is probably composed of two ATP-binding proteins, two transmembrane proteins and a solute-binding protein.</text>
</comment>
<keyword evidence="8" id="KW-1003">Cell membrane</keyword>
<keyword evidence="4 8" id="KW-0067">ATP-binding</keyword>
<dbReference type="PANTHER" id="PTHR43869">
    <property type="entry name" value="GLYCINE BETAINE/PROLINE BETAINE TRANSPORT SYSTEM ATP-BINDING PROTEIN PROV"/>
    <property type="match status" value="1"/>
</dbReference>
<protein>
    <recommendedName>
        <fullName evidence="8">Quaternary amine transport ATP-binding protein</fullName>
        <ecNumber evidence="8">7.6.2.9</ecNumber>
    </recommendedName>
</protein>
<dbReference type="GO" id="GO:0006865">
    <property type="term" value="P:amino acid transport"/>
    <property type="evidence" value="ECO:0007669"/>
    <property type="project" value="UniProtKB-UniRule"/>
</dbReference>
<keyword evidence="6 7" id="KW-0129">CBS domain</keyword>
<evidence type="ECO:0000256" key="5">
    <source>
        <dbReference type="ARBA" id="ARBA00022970"/>
    </source>
</evidence>
<comment type="catalytic activity">
    <reaction evidence="8">
        <text>a quaternary ammonium(out) + ATP + H2O = a quaternary ammonium(in) + ADP + phosphate + H(+)</text>
        <dbReference type="Rhea" id="RHEA:11036"/>
        <dbReference type="ChEBI" id="CHEBI:15377"/>
        <dbReference type="ChEBI" id="CHEBI:15378"/>
        <dbReference type="ChEBI" id="CHEBI:30616"/>
        <dbReference type="ChEBI" id="CHEBI:35267"/>
        <dbReference type="ChEBI" id="CHEBI:43474"/>
        <dbReference type="ChEBI" id="CHEBI:456216"/>
    </reaction>
</comment>
<evidence type="ECO:0000256" key="1">
    <source>
        <dbReference type="ARBA" id="ARBA00005417"/>
    </source>
</evidence>
<keyword evidence="5" id="KW-0029">Amino-acid transport</keyword>
<keyword evidence="2 8" id="KW-0813">Transport</keyword>
<dbReference type="GO" id="GO:0005886">
    <property type="term" value="C:plasma membrane"/>
    <property type="evidence" value="ECO:0007669"/>
    <property type="project" value="UniProtKB-SubCell"/>
</dbReference>
<keyword evidence="3 8" id="KW-0547">Nucleotide-binding</keyword>
<dbReference type="InterPro" id="IPR003439">
    <property type="entry name" value="ABC_transporter-like_ATP-bd"/>
</dbReference>
<evidence type="ECO:0000313" key="11">
    <source>
        <dbReference type="EMBL" id="TJY41799.1"/>
    </source>
</evidence>
<feature type="domain" description="CBS" evidence="10">
    <location>
        <begin position="254"/>
        <end position="311"/>
    </location>
</feature>
<dbReference type="InterPro" id="IPR051921">
    <property type="entry name" value="ABC_osmolyte_uptake_ATP-bind"/>
</dbReference>
<name>A0A4V5LS55_9BACL</name>
<dbReference type="InterPro" id="IPR027417">
    <property type="entry name" value="P-loop_NTPase"/>
</dbReference>
<dbReference type="GO" id="GO:0031460">
    <property type="term" value="P:glycine betaine transport"/>
    <property type="evidence" value="ECO:0007669"/>
    <property type="project" value="InterPro"/>
</dbReference>
<dbReference type="InterPro" id="IPR003593">
    <property type="entry name" value="AAA+_ATPase"/>
</dbReference>
<evidence type="ECO:0000256" key="4">
    <source>
        <dbReference type="ARBA" id="ARBA00022840"/>
    </source>
</evidence>
<dbReference type="SMART" id="SM00116">
    <property type="entry name" value="CBS"/>
    <property type="match status" value="2"/>
</dbReference>
<dbReference type="Pfam" id="PF00005">
    <property type="entry name" value="ABC_tran"/>
    <property type="match status" value="1"/>
</dbReference>
<dbReference type="Gene3D" id="3.40.50.300">
    <property type="entry name" value="P-loop containing nucleotide triphosphate hydrolases"/>
    <property type="match status" value="1"/>
</dbReference>
<evidence type="ECO:0000259" key="10">
    <source>
        <dbReference type="PROSITE" id="PS51371"/>
    </source>
</evidence>
<dbReference type="RefSeq" id="WP_136777934.1">
    <property type="nucleotide sequence ID" value="NZ_SUPK01000005.1"/>
</dbReference>
<dbReference type="PROSITE" id="PS50893">
    <property type="entry name" value="ABC_TRANSPORTER_2"/>
    <property type="match status" value="1"/>
</dbReference>
<dbReference type="SUPFAM" id="SSF54631">
    <property type="entry name" value="CBS-domain pair"/>
    <property type="match status" value="1"/>
</dbReference>
<dbReference type="FunFam" id="3.40.50.300:FF:000201">
    <property type="entry name" value="Glycine betaine/L-proline ABC transporter ATP-binding protein"/>
    <property type="match status" value="1"/>
</dbReference>
<dbReference type="SMART" id="SM00382">
    <property type="entry name" value="AAA"/>
    <property type="match status" value="1"/>
</dbReference>
<dbReference type="InterPro" id="IPR005892">
    <property type="entry name" value="Gly-betaine_transp_ATP-bd"/>
</dbReference>
<dbReference type="GO" id="GO:0006970">
    <property type="term" value="P:response to osmotic stress"/>
    <property type="evidence" value="ECO:0007669"/>
    <property type="project" value="UniProtKB-ARBA"/>
</dbReference>
<dbReference type="InterPro" id="IPR017871">
    <property type="entry name" value="ABC_transporter-like_CS"/>
</dbReference>
<dbReference type="InterPro" id="IPR046342">
    <property type="entry name" value="CBS_dom_sf"/>
</dbReference>
<comment type="similarity">
    <text evidence="1 8">Belongs to the ABC transporter superfamily.</text>
</comment>
<dbReference type="Proteomes" id="UP000309673">
    <property type="component" value="Unassembled WGS sequence"/>
</dbReference>
<dbReference type="EMBL" id="SUPK01000005">
    <property type="protein sequence ID" value="TJY41799.1"/>
    <property type="molecule type" value="Genomic_DNA"/>
</dbReference>
<feature type="domain" description="ABC transporter" evidence="9">
    <location>
        <begin position="2"/>
        <end position="237"/>
    </location>
</feature>
<dbReference type="EC" id="7.6.2.9" evidence="8"/>
<evidence type="ECO:0000313" key="12">
    <source>
        <dbReference type="Proteomes" id="UP000309673"/>
    </source>
</evidence>
<dbReference type="NCBIfam" id="TIGR01186">
    <property type="entry name" value="proV"/>
    <property type="match status" value="1"/>
</dbReference>
<accession>A0A4V5LS55</accession>
<evidence type="ECO:0000259" key="9">
    <source>
        <dbReference type="PROSITE" id="PS50893"/>
    </source>
</evidence>
<dbReference type="PROSITE" id="PS51371">
    <property type="entry name" value="CBS"/>
    <property type="match status" value="2"/>
</dbReference>
<keyword evidence="8" id="KW-0997">Cell inner membrane</keyword>
<evidence type="ECO:0000256" key="7">
    <source>
        <dbReference type="PROSITE-ProRule" id="PRU00703"/>
    </source>
</evidence>
<dbReference type="GO" id="GO:0015418">
    <property type="term" value="F:ABC-type quaternary ammonium compound transporting activity"/>
    <property type="evidence" value="ECO:0007669"/>
    <property type="project" value="UniProtKB-EC"/>
</dbReference>